<reference evidence="2 4" key="1">
    <citation type="submission" date="2015-04" db="EMBL/GenBank/DDBJ databases">
        <title>The draft genome sequence of Roseovarius indicus B108T.</title>
        <authorList>
            <person name="Li G."/>
            <person name="Lai Q."/>
            <person name="Shao Z."/>
            <person name="Yan P."/>
        </authorList>
    </citation>
    <scope>NUCLEOTIDE SEQUENCE [LARGE SCALE GENOMIC DNA]</scope>
    <source>
        <strain evidence="2 4">B108</strain>
    </source>
</reference>
<dbReference type="KEGG" id="rid:RIdsm_04990"/>
<reference evidence="3 5" key="2">
    <citation type="submission" date="2018-08" db="EMBL/GenBank/DDBJ databases">
        <title>Genetic Globetrotter - A new plasmid hitch-hiking vast phylogenetic and geographic distances.</title>
        <authorList>
            <person name="Vollmers J."/>
            <person name="Petersen J."/>
        </authorList>
    </citation>
    <scope>NUCLEOTIDE SEQUENCE [LARGE SCALE GENOMIC DNA]</scope>
    <source>
        <strain evidence="3 5">DSM 26383</strain>
    </source>
</reference>
<proteinExistence type="predicted"/>
<sequence length="117" mass="13047">MPRMIALVSALFLCAPAFAESFKPVTSRDTFISLMQNRELTRFGINLTVTPDGKIDGRAFGRDVSGAWRWQSGYFCRDLYWGSKNLGPNCQAVKVQGRTVRFISDQGAGDHADLTLR</sequence>
<organism evidence="2 4">
    <name type="scientific">Roseovarius indicus</name>
    <dbReference type="NCBI Taxonomy" id="540747"/>
    <lineage>
        <taxon>Bacteria</taxon>
        <taxon>Pseudomonadati</taxon>
        <taxon>Pseudomonadota</taxon>
        <taxon>Alphaproteobacteria</taxon>
        <taxon>Rhodobacterales</taxon>
        <taxon>Roseobacteraceae</taxon>
        <taxon>Roseovarius</taxon>
    </lineage>
</organism>
<evidence type="ECO:0000313" key="2">
    <source>
        <dbReference type="EMBL" id="KRS19525.1"/>
    </source>
</evidence>
<dbReference type="Proteomes" id="UP000051401">
    <property type="component" value="Unassembled WGS sequence"/>
</dbReference>
<dbReference type="Proteomes" id="UP000325785">
    <property type="component" value="Chromosome"/>
</dbReference>
<feature type="chain" id="PRO_5010437608" evidence="1">
    <location>
        <begin position="20"/>
        <end position="117"/>
    </location>
</feature>
<dbReference type="RefSeq" id="WP_057812509.1">
    <property type="nucleotide sequence ID" value="NZ_CP031598.1"/>
</dbReference>
<name>A0A0T5PED6_9RHOB</name>
<feature type="signal peptide" evidence="1">
    <location>
        <begin position="1"/>
        <end position="19"/>
    </location>
</feature>
<evidence type="ECO:0000313" key="5">
    <source>
        <dbReference type="Proteomes" id="UP000325785"/>
    </source>
</evidence>
<keyword evidence="1" id="KW-0732">Signal</keyword>
<dbReference type="PATRIC" id="fig|540747.5.peg.281"/>
<dbReference type="EMBL" id="LAXI01000001">
    <property type="protein sequence ID" value="KRS19525.1"/>
    <property type="molecule type" value="Genomic_DNA"/>
</dbReference>
<evidence type="ECO:0000313" key="4">
    <source>
        <dbReference type="Proteomes" id="UP000051401"/>
    </source>
</evidence>
<dbReference type="STRING" id="540747.SAMN04488031_102512"/>
<dbReference type="AlphaFoldDB" id="A0A0T5PED6"/>
<gene>
    <name evidence="3" type="ORF">RIdsm_04990</name>
    <name evidence="2" type="ORF">XM52_01395</name>
</gene>
<evidence type="ECO:0000313" key="3">
    <source>
        <dbReference type="EMBL" id="QEW29148.1"/>
    </source>
</evidence>
<protein>
    <submittedName>
        <fullName evidence="2">Dihydrodipicolinate reductase</fullName>
    </submittedName>
</protein>
<dbReference type="EMBL" id="CP031598">
    <property type="protein sequence ID" value="QEW29148.1"/>
    <property type="molecule type" value="Genomic_DNA"/>
</dbReference>
<accession>A0A0T5PED6</accession>
<keyword evidence="4" id="KW-1185">Reference proteome</keyword>
<dbReference type="OrthoDB" id="7874348at2"/>
<evidence type="ECO:0000256" key="1">
    <source>
        <dbReference type="SAM" id="SignalP"/>
    </source>
</evidence>